<reference evidence="3" key="2">
    <citation type="submission" date="2024-06" db="UniProtKB">
        <authorList>
            <consortium name="EnsemblMetazoa"/>
        </authorList>
    </citation>
    <scope>IDENTIFICATION</scope>
</reference>
<keyword evidence="1" id="KW-0677">Repeat</keyword>
<dbReference type="GeneID" id="109592665"/>
<evidence type="ECO:0000313" key="3">
    <source>
        <dbReference type="EnsemblMetazoa" id="XP_019863619.1"/>
    </source>
</evidence>
<accession>A0AAN0K2W1</accession>
<dbReference type="RefSeq" id="XP_019863619.1">
    <property type="nucleotide sequence ID" value="XM_020008060.1"/>
</dbReference>
<evidence type="ECO:0000259" key="2">
    <source>
        <dbReference type="Pfam" id="PF16095"/>
    </source>
</evidence>
<protein>
    <recommendedName>
        <fullName evidence="2">COR domain-containing protein</fullName>
    </recommendedName>
</protein>
<dbReference type="Proteomes" id="UP000007879">
    <property type="component" value="Unassembled WGS sequence"/>
</dbReference>
<dbReference type="Gene3D" id="1.10.10.10">
    <property type="entry name" value="Winged helix-like DNA-binding domain superfamily/Winged helix DNA-binding domain"/>
    <property type="match status" value="1"/>
</dbReference>
<sequence>MNKKLVNEGFNNLIKQNEDEGSIIFPVNTLLPAGSKEREEASVDLCTTISHCRVAMTIKLPIRLFTFEISLQLRAKKKQQSFLTKEEVIEIGKSLQLDDESDIDDALRYLHNVTIILYYPAVLPNIIFVDPEPILDVLSRLIAIRYVNHKDRNLIANPPPSPDETRDFIKYGLFKEDLLEIIGKQRIFNKNFESSHMIDLLKHLNIIAEVENKGEREKTHLRVITDVKNKEKKNDYFFPCALPSYNKLNPASKEVRPLLIAWKICNRGTTTLAIPQGLFPLTIVHLLEKRDIVDFCPVGKEYYRYHDAMSLCVYEKYYIDIINCYTHIEIRFDDCKASCPEICELVTEAIKRSSKDLNVDDHHIFAFKCPSKNEQCYCIAKEDKSSARCIQCRPKCDVLKGDDDSYSCWFKNRLSDPGAAEVASLAGPVQPTESL</sequence>
<dbReference type="AlphaFoldDB" id="A0AAN0K2W1"/>
<dbReference type="Pfam" id="PF16095">
    <property type="entry name" value="COR-A"/>
    <property type="match status" value="1"/>
</dbReference>
<evidence type="ECO:0000256" key="1">
    <source>
        <dbReference type="ARBA" id="ARBA00022737"/>
    </source>
</evidence>
<keyword evidence="4" id="KW-1185">Reference proteome</keyword>
<evidence type="ECO:0000313" key="4">
    <source>
        <dbReference type="Proteomes" id="UP000007879"/>
    </source>
</evidence>
<organism evidence="3 4">
    <name type="scientific">Amphimedon queenslandica</name>
    <name type="common">Sponge</name>
    <dbReference type="NCBI Taxonomy" id="400682"/>
    <lineage>
        <taxon>Eukaryota</taxon>
        <taxon>Metazoa</taxon>
        <taxon>Porifera</taxon>
        <taxon>Demospongiae</taxon>
        <taxon>Heteroscleromorpha</taxon>
        <taxon>Haplosclerida</taxon>
        <taxon>Niphatidae</taxon>
        <taxon>Amphimedon</taxon>
    </lineage>
</organism>
<proteinExistence type="predicted"/>
<reference evidence="4" key="1">
    <citation type="journal article" date="2010" name="Nature">
        <title>The Amphimedon queenslandica genome and the evolution of animal complexity.</title>
        <authorList>
            <person name="Srivastava M."/>
            <person name="Simakov O."/>
            <person name="Chapman J."/>
            <person name="Fahey B."/>
            <person name="Gauthier M.E."/>
            <person name="Mitros T."/>
            <person name="Richards G.S."/>
            <person name="Conaco C."/>
            <person name="Dacre M."/>
            <person name="Hellsten U."/>
            <person name="Larroux C."/>
            <person name="Putnam N.H."/>
            <person name="Stanke M."/>
            <person name="Adamska M."/>
            <person name="Darling A."/>
            <person name="Degnan S.M."/>
            <person name="Oakley T.H."/>
            <person name="Plachetzki D.C."/>
            <person name="Zhai Y."/>
            <person name="Adamski M."/>
            <person name="Calcino A."/>
            <person name="Cummins S.F."/>
            <person name="Goodstein D.M."/>
            <person name="Harris C."/>
            <person name="Jackson D.J."/>
            <person name="Leys S.P."/>
            <person name="Shu S."/>
            <person name="Woodcroft B.J."/>
            <person name="Vervoort M."/>
            <person name="Kosik K.S."/>
            <person name="Manning G."/>
            <person name="Degnan B.M."/>
            <person name="Rokhsar D.S."/>
        </authorList>
    </citation>
    <scope>NUCLEOTIDE SEQUENCE [LARGE SCALE GENOMIC DNA]</scope>
</reference>
<dbReference type="EnsemblMetazoa" id="XM_020008060.1">
    <property type="protein sequence ID" value="XP_019863619.1"/>
    <property type="gene ID" value="LOC109592665"/>
</dbReference>
<dbReference type="KEGG" id="aqu:109592665"/>
<name>A0AAN0K2W1_AMPQE</name>
<feature type="domain" description="COR" evidence="2">
    <location>
        <begin position="68"/>
        <end position="149"/>
    </location>
</feature>
<dbReference type="InterPro" id="IPR032171">
    <property type="entry name" value="COR-A"/>
</dbReference>
<dbReference type="InterPro" id="IPR036388">
    <property type="entry name" value="WH-like_DNA-bd_sf"/>
</dbReference>